<evidence type="ECO:0000313" key="2">
    <source>
        <dbReference type="Proteomes" id="UP000218334"/>
    </source>
</evidence>
<dbReference type="InterPro" id="IPR036188">
    <property type="entry name" value="FAD/NAD-bd_sf"/>
</dbReference>
<proteinExistence type="predicted"/>
<dbReference type="STRING" id="1076256.A0A2H3BQJ8"/>
<dbReference type="SUPFAM" id="SSF51905">
    <property type="entry name" value="FAD/NAD(P)-binding domain"/>
    <property type="match status" value="1"/>
</dbReference>
<protein>
    <recommendedName>
        <fullName evidence="3">FAD/NAD(P)-binding domain-containing protein</fullName>
    </recommendedName>
</protein>
<keyword evidence="2" id="KW-1185">Reference proteome</keyword>
<dbReference type="Proteomes" id="UP000218334">
    <property type="component" value="Unassembled WGS sequence"/>
</dbReference>
<evidence type="ECO:0000313" key="1">
    <source>
        <dbReference type="EMBL" id="PBK68328.1"/>
    </source>
</evidence>
<dbReference type="AlphaFoldDB" id="A0A2H3BQJ8"/>
<sequence>MDAHLKKLEESQQIKATWWTEEFNAVVVAAGPYDQPHVLDVDGLIEWSKVRAVNDPSVYHLRAYHTPQRYTGKNVLVVGVGSPKLREYPP</sequence>
<reference evidence="2" key="1">
    <citation type="journal article" date="2017" name="Nat. Ecol. Evol.">
        <title>Genome expansion and lineage-specific genetic innovations in the forest pathogenic fungi Armillaria.</title>
        <authorList>
            <person name="Sipos G."/>
            <person name="Prasanna A.N."/>
            <person name="Walter M.C."/>
            <person name="O'Connor E."/>
            <person name="Balint B."/>
            <person name="Krizsan K."/>
            <person name="Kiss B."/>
            <person name="Hess J."/>
            <person name="Varga T."/>
            <person name="Slot J."/>
            <person name="Riley R."/>
            <person name="Boka B."/>
            <person name="Rigling D."/>
            <person name="Barry K."/>
            <person name="Lee J."/>
            <person name="Mihaltcheva S."/>
            <person name="LaButti K."/>
            <person name="Lipzen A."/>
            <person name="Waldron R."/>
            <person name="Moloney N.M."/>
            <person name="Sperisen C."/>
            <person name="Kredics L."/>
            <person name="Vagvoelgyi C."/>
            <person name="Patrignani A."/>
            <person name="Fitzpatrick D."/>
            <person name="Nagy I."/>
            <person name="Doyle S."/>
            <person name="Anderson J.B."/>
            <person name="Grigoriev I.V."/>
            <person name="Gueldener U."/>
            <person name="Muensterkoetter M."/>
            <person name="Nagy L.G."/>
        </authorList>
    </citation>
    <scope>NUCLEOTIDE SEQUENCE [LARGE SCALE GENOMIC DNA]</scope>
    <source>
        <strain evidence="2">28-4</strain>
    </source>
</reference>
<accession>A0A2H3BQJ8</accession>
<evidence type="ECO:0008006" key="3">
    <source>
        <dbReference type="Google" id="ProtNLM"/>
    </source>
</evidence>
<dbReference type="Gene3D" id="3.50.50.60">
    <property type="entry name" value="FAD/NAD(P)-binding domain"/>
    <property type="match status" value="1"/>
</dbReference>
<dbReference type="EMBL" id="KZ293433">
    <property type="protein sequence ID" value="PBK68328.1"/>
    <property type="molecule type" value="Genomic_DNA"/>
</dbReference>
<gene>
    <name evidence="1" type="ORF">ARMSODRAFT_1019897</name>
</gene>
<name>A0A2H3BQJ8_9AGAR</name>
<organism evidence="1 2">
    <name type="scientific">Armillaria solidipes</name>
    <dbReference type="NCBI Taxonomy" id="1076256"/>
    <lineage>
        <taxon>Eukaryota</taxon>
        <taxon>Fungi</taxon>
        <taxon>Dikarya</taxon>
        <taxon>Basidiomycota</taxon>
        <taxon>Agaricomycotina</taxon>
        <taxon>Agaricomycetes</taxon>
        <taxon>Agaricomycetidae</taxon>
        <taxon>Agaricales</taxon>
        <taxon>Marasmiineae</taxon>
        <taxon>Physalacriaceae</taxon>
        <taxon>Armillaria</taxon>
    </lineage>
</organism>